<evidence type="ECO:0000313" key="7">
    <source>
        <dbReference type="EMBL" id="MFD0621457.1"/>
    </source>
</evidence>
<dbReference type="InterPro" id="IPR050377">
    <property type="entry name" value="Radical_SAM_PqqE_MftC-like"/>
</dbReference>
<dbReference type="CDD" id="cd01335">
    <property type="entry name" value="Radical_SAM"/>
    <property type="match status" value="1"/>
</dbReference>
<feature type="domain" description="Radical SAM core" evidence="6">
    <location>
        <begin position="6"/>
        <end position="219"/>
    </location>
</feature>
<reference evidence="8" key="1">
    <citation type="journal article" date="2014" name="Int. J. Syst. Evol. Microbiol.">
        <title>Complete genome of a new Firmicutes species belonging to the dominant human colonic microbiota ('Ruminococcus bicirculans') reveals two chromosomes and a selective capacity to utilize plant glucans.</title>
        <authorList>
            <consortium name="NISC Comparative Sequencing Program"/>
            <person name="Wegmann U."/>
            <person name="Louis P."/>
            <person name="Goesmann A."/>
            <person name="Henrissat B."/>
            <person name="Duncan S.H."/>
            <person name="Flint H.J."/>
        </authorList>
    </citation>
    <scope>NUCLEOTIDE SEQUENCE</scope>
    <source>
        <strain evidence="8">JCM 12607</strain>
    </source>
</reference>
<protein>
    <submittedName>
        <fullName evidence="8">Radical SAM protein</fullName>
    </submittedName>
</protein>
<dbReference type="Pfam" id="PF04055">
    <property type="entry name" value="Radical_SAM"/>
    <property type="match status" value="1"/>
</dbReference>
<dbReference type="SFLD" id="SFLDG01216">
    <property type="entry name" value="thioether_bond_formation_requi"/>
    <property type="match status" value="1"/>
</dbReference>
<feature type="region of interest" description="Disordered" evidence="5">
    <location>
        <begin position="256"/>
        <end position="282"/>
    </location>
</feature>
<evidence type="ECO:0000256" key="4">
    <source>
        <dbReference type="ARBA" id="ARBA00023014"/>
    </source>
</evidence>
<proteinExistence type="predicted"/>
<dbReference type="SFLD" id="SFLDG01386">
    <property type="entry name" value="main_SPASM_domain-containing"/>
    <property type="match status" value="1"/>
</dbReference>
<dbReference type="SFLD" id="SFLDF00365">
    <property type="entry name" value="thuricin_CD_(TrnCD-like)"/>
    <property type="match status" value="1"/>
</dbReference>
<dbReference type="SFLD" id="SFLDS00029">
    <property type="entry name" value="Radical_SAM"/>
    <property type="match status" value="1"/>
</dbReference>
<dbReference type="Gene3D" id="3.20.20.70">
    <property type="entry name" value="Aldolase class I"/>
    <property type="match status" value="1"/>
</dbReference>
<dbReference type="PROSITE" id="PS51918">
    <property type="entry name" value="RADICAL_SAM"/>
    <property type="match status" value="1"/>
</dbReference>
<keyword evidence="3" id="KW-0408">Iron</keyword>
<evidence type="ECO:0000256" key="2">
    <source>
        <dbReference type="ARBA" id="ARBA00022723"/>
    </source>
</evidence>
<dbReference type="Proteomes" id="UP001596915">
    <property type="component" value="Unassembled WGS sequence"/>
</dbReference>
<accession>A0ABW2WLA5</accession>
<evidence type="ECO:0000313" key="8">
    <source>
        <dbReference type="EMBL" id="MFD0621613.1"/>
    </source>
</evidence>
<sequence>MSIAREASARLRFLSLEITGRCQLSCPSLCYAGSGPTRGHGSMSDGDWFRTIDQAVALGAEEIQLIGGEPTLHPGFTSIAQHALDAGLRVRVYSNLFRIRDEHWRLLEQPGVRLATTYHSSVPAEHDEVTGRPGSHRATRANIVEALGRGIALNVAVLDTGDPERAERARTELEALGVRDVHVGSVRAVGNAAGTALPSTADLCGRCGDQRATVLPGGDVAVCEIGRFLTAGSVLDAGLASVLSGPRWAEASASIPRRTDPTACHPDCQPSNSDSCDPGKNDPCDPMGYAPAMTGPPAGTVPAHL</sequence>
<dbReference type="InterPro" id="IPR013785">
    <property type="entry name" value="Aldolase_TIM"/>
</dbReference>
<gene>
    <name evidence="7" type="ORF">ACFQ2K_00185</name>
    <name evidence="8" type="ORF">ACFQ2K_01105</name>
</gene>
<reference evidence="8" key="3">
    <citation type="submission" date="2024-09" db="EMBL/GenBank/DDBJ databases">
        <authorList>
            <person name="Sun Q."/>
            <person name="Mori K."/>
        </authorList>
    </citation>
    <scope>NUCLEOTIDE SEQUENCE</scope>
    <source>
        <strain evidence="8">JCM 12607</strain>
    </source>
</reference>
<name>A0ABW2WLA5_9ACTN</name>
<dbReference type="PANTHER" id="PTHR11228">
    <property type="entry name" value="RADICAL SAM DOMAIN PROTEIN"/>
    <property type="match status" value="1"/>
</dbReference>
<dbReference type="PANTHER" id="PTHR11228:SF7">
    <property type="entry name" value="PQQA PEPTIDE CYCLASE"/>
    <property type="match status" value="1"/>
</dbReference>
<keyword evidence="4" id="KW-0411">Iron-sulfur</keyword>
<organism evidence="8 9">
    <name type="scientific">Streptomyces sanglieri</name>
    <dbReference type="NCBI Taxonomy" id="193460"/>
    <lineage>
        <taxon>Bacteria</taxon>
        <taxon>Bacillati</taxon>
        <taxon>Actinomycetota</taxon>
        <taxon>Actinomycetes</taxon>
        <taxon>Kitasatosporales</taxon>
        <taxon>Streptomycetaceae</taxon>
        <taxon>Streptomyces</taxon>
    </lineage>
</organism>
<evidence type="ECO:0000256" key="1">
    <source>
        <dbReference type="ARBA" id="ARBA00022691"/>
    </source>
</evidence>
<comment type="caution">
    <text evidence="8">The sequence shown here is derived from an EMBL/GenBank/DDBJ whole genome shotgun (WGS) entry which is preliminary data.</text>
</comment>
<evidence type="ECO:0000256" key="3">
    <source>
        <dbReference type="ARBA" id="ARBA00023004"/>
    </source>
</evidence>
<evidence type="ECO:0000259" key="6">
    <source>
        <dbReference type="PROSITE" id="PS51918"/>
    </source>
</evidence>
<dbReference type="EMBL" id="JBHTGL010000001">
    <property type="protein sequence ID" value="MFD0621457.1"/>
    <property type="molecule type" value="Genomic_DNA"/>
</dbReference>
<dbReference type="InterPro" id="IPR058240">
    <property type="entry name" value="rSAM_sf"/>
</dbReference>
<dbReference type="SUPFAM" id="SSF102114">
    <property type="entry name" value="Radical SAM enzymes"/>
    <property type="match status" value="1"/>
</dbReference>
<keyword evidence="2" id="KW-0479">Metal-binding</keyword>
<dbReference type="SFLD" id="SFLDG01067">
    <property type="entry name" value="SPASM/twitch_domain_containing"/>
    <property type="match status" value="1"/>
</dbReference>
<reference evidence="9" key="2">
    <citation type="journal article" date="2019" name="Int. J. Syst. Evol. Microbiol.">
        <title>The Global Catalogue of Microorganisms (GCM) 10K type strain sequencing project: providing services to taxonomists for standard genome sequencing and annotation.</title>
        <authorList>
            <consortium name="The Broad Institute Genomics Platform"/>
            <consortium name="The Broad Institute Genome Sequencing Center for Infectious Disease"/>
            <person name="Wu L."/>
            <person name="Ma J."/>
        </authorList>
    </citation>
    <scope>NUCLEOTIDE SEQUENCE [LARGE SCALE GENOMIC DNA]</scope>
    <source>
        <strain evidence="9">JCM 12607</strain>
    </source>
</reference>
<dbReference type="InterPro" id="IPR007197">
    <property type="entry name" value="rSAM"/>
</dbReference>
<keyword evidence="1" id="KW-0949">S-adenosyl-L-methionine</keyword>
<evidence type="ECO:0000313" key="9">
    <source>
        <dbReference type="Proteomes" id="UP001596915"/>
    </source>
</evidence>
<keyword evidence="9" id="KW-1185">Reference proteome</keyword>
<dbReference type="EMBL" id="JBHTGL010000002">
    <property type="protein sequence ID" value="MFD0621613.1"/>
    <property type="molecule type" value="Genomic_DNA"/>
</dbReference>
<evidence type="ECO:0000256" key="5">
    <source>
        <dbReference type="SAM" id="MobiDB-lite"/>
    </source>
</evidence>